<keyword evidence="2" id="KW-1003">Cell membrane</keyword>
<evidence type="ECO:0000259" key="9">
    <source>
        <dbReference type="Pfam" id="PF13231"/>
    </source>
</evidence>
<evidence type="ECO:0000313" key="10">
    <source>
        <dbReference type="EMBL" id="WAH38830.1"/>
    </source>
</evidence>
<keyword evidence="3" id="KW-0328">Glycosyltransferase</keyword>
<evidence type="ECO:0000256" key="1">
    <source>
        <dbReference type="ARBA" id="ARBA00004651"/>
    </source>
</evidence>
<accession>A0ABY6Z7W9</accession>
<evidence type="ECO:0000313" key="11">
    <source>
        <dbReference type="Proteomes" id="UP001164803"/>
    </source>
</evidence>
<dbReference type="InterPro" id="IPR038731">
    <property type="entry name" value="RgtA/B/C-like"/>
</dbReference>
<feature type="domain" description="Glycosyltransferase RgtA/B/C/D-like" evidence="9">
    <location>
        <begin position="80"/>
        <end position="236"/>
    </location>
</feature>
<evidence type="ECO:0000256" key="2">
    <source>
        <dbReference type="ARBA" id="ARBA00022475"/>
    </source>
</evidence>
<evidence type="ECO:0000256" key="8">
    <source>
        <dbReference type="SAM" id="Phobius"/>
    </source>
</evidence>
<keyword evidence="6 8" id="KW-1133">Transmembrane helix</keyword>
<dbReference type="PANTHER" id="PTHR33908:SF11">
    <property type="entry name" value="MEMBRANE PROTEIN"/>
    <property type="match status" value="1"/>
</dbReference>
<proteinExistence type="predicted"/>
<gene>
    <name evidence="10" type="ORF">NZD86_10300</name>
</gene>
<feature type="transmembrane region" description="Helical" evidence="8">
    <location>
        <begin position="222"/>
        <end position="238"/>
    </location>
</feature>
<evidence type="ECO:0000256" key="6">
    <source>
        <dbReference type="ARBA" id="ARBA00022989"/>
    </source>
</evidence>
<protein>
    <submittedName>
        <fullName evidence="10">Glycosyltransferase family 39 protein</fullName>
    </submittedName>
</protein>
<dbReference type="Pfam" id="PF13231">
    <property type="entry name" value="PMT_2"/>
    <property type="match status" value="1"/>
</dbReference>
<dbReference type="Proteomes" id="UP001164803">
    <property type="component" value="Chromosome"/>
</dbReference>
<feature type="transmembrane region" description="Helical" evidence="8">
    <location>
        <begin position="339"/>
        <end position="356"/>
    </location>
</feature>
<evidence type="ECO:0000256" key="7">
    <source>
        <dbReference type="ARBA" id="ARBA00023136"/>
    </source>
</evidence>
<keyword evidence="11" id="KW-1185">Reference proteome</keyword>
<feature type="transmembrane region" description="Helical" evidence="8">
    <location>
        <begin position="151"/>
        <end position="168"/>
    </location>
</feature>
<organism evidence="10 11">
    <name type="scientific">Alicyclobacillus dauci</name>
    <dbReference type="NCBI Taxonomy" id="1475485"/>
    <lineage>
        <taxon>Bacteria</taxon>
        <taxon>Bacillati</taxon>
        <taxon>Bacillota</taxon>
        <taxon>Bacilli</taxon>
        <taxon>Bacillales</taxon>
        <taxon>Alicyclobacillaceae</taxon>
        <taxon>Alicyclobacillus</taxon>
    </lineage>
</organism>
<sequence length="416" mass="48342">MTRYRDRRDFVASITLVIIATLYHLYFARDFWRYPIHLGGDAVHYDHSAVVLLLKHVYTYWSWGPAAQVTPGYPLFLEFAYWITLITSHNHQVQMHVATTIQHLLAAATVFGLYRIMRYFLPIWASFVGAVLWLIYPPATWAADQLLTETLYVFFLVWFTWSFLFALQNRSFWRFVLAGVMLALTTLVRPSIMPLVVAPLVLLLERQDWPNREALRTKLTNWLGYLAAFIVCMLPWWVRNVRVMHHFTLTDDDMGNPLLFGSDPNFQHDTNLASGLTPGQQEQLAIHRIIEGFTQHPLVYLKWYTIDKLGLLFGTPWYMSTPGYDPTILTRITFGYAQIHLVWVILGAVGLILGFWRPRMRWVSAMAVFLVVVQLPFIPINRYVFPNMPFMFIGVMILVDLAVKLIRNRRATVPNG</sequence>
<feature type="transmembrane region" description="Helical" evidence="8">
    <location>
        <begin position="298"/>
        <end position="319"/>
    </location>
</feature>
<feature type="transmembrane region" description="Helical" evidence="8">
    <location>
        <begin position="390"/>
        <end position="406"/>
    </location>
</feature>
<dbReference type="InterPro" id="IPR050297">
    <property type="entry name" value="LipidA_mod_glycosyltrf_83"/>
</dbReference>
<keyword evidence="4" id="KW-0808">Transferase</keyword>
<keyword evidence="5 8" id="KW-0812">Transmembrane</keyword>
<name>A0ABY6Z7W9_9BACL</name>
<comment type="subcellular location">
    <subcellularLocation>
        <location evidence="1">Cell membrane</location>
        <topology evidence="1">Multi-pass membrane protein</topology>
    </subcellularLocation>
</comment>
<dbReference type="EMBL" id="CP104064">
    <property type="protein sequence ID" value="WAH38830.1"/>
    <property type="molecule type" value="Genomic_DNA"/>
</dbReference>
<evidence type="ECO:0000256" key="3">
    <source>
        <dbReference type="ARBA" id="ARBA00022676"/>
    </source>
</evidence>
<feature type="transmembrane region" description="Helical" evidence="8">
    <location>
        <begin position="10"/>
        <end position="28"/>
    </location>
</feature>
<evidence type="ECO:0000256" key="5">
    <source>
        <dbReference type="ARBA" id="ARBA00022692"/>
    </source>
</evidence>
<dbReference type="PANTHER" id="PTHR33908">
    <property type="entry name" value="MANNOSYLTRANSFERASE YKCB-RELATED"/>
    <property type="match status" value="1"/>
</dbReference>
<reference evidence="10" key="1">
    <citation type="submission" date="2022-08" db="EMBL/GenBank/DDBJ databases">
        <title>Alicyclobacillus dauci DSM2870, complete genome.</title>
        <authorList>
            <person name="Wang Q."/>
            <person name="Cai R."/>
            <person name="Wang Z."/>
        </authorList>
    </citation>
    <scope>NUCLEOTIDE SEQUENCE</scope>
    <source>
        <strain evidence="10">DSM 28700</strain>
    </source>
</reference>
<dbReference type="RefSeq" id="WP_268046425.1">
    <property type="nucleotide sequence ID" value="NZ_CP104064.1"/>
</dbReference>
<evidence type="ECO:0000256" key="4">
    <source>
        <dbReference type="ARBA" id="ARBA00022679"/>
    </source>
</evidence>
<feature type="transmembrane region" description="Helical" evidence="8">
    <location>
        <begin position="363"/>
        <end position="384"/>
    </location>
</feature>
<feature type="transmembrane region" description="Helical" evidence="8">
    <location>
        <begin position="175"/>
        <end position="202"/>
    </location>
</feature>
<keyword evidence="7 8" id="KW-0472">Membrane</keyword>
<feature type="transmembrane region" description="Helical" evidence="8">
    <location>
        <begin position="121"/>
        <end position="139"/>
    </location>
</feature>